<keyword evidence="2" id="KW-1185">Reference proteome</keyword>
<protein>
    <submittedName>
        <fullName evidence="1">Uncharacterized protein</fullName>
    </submittedName>
</protein>
<dbReference type="InParanoid" id="C1G772"/>
<evidence type="ECO:0000313" key="2">
    <source>
        <dbReference type="Proteomes" id="UP000001628"/>
    </source>
</evidence>
<gene>
    <name evidence="1" type="ORF">PADG_03027</name>
</gene>
<dbReference type="Proteomes" id="UP000001628">
    <property type="component" value="Unassembled WGS sequence"/>
</dbReference>
<name>C1G772_PARBD</name>
<dbReference type="RefSeq" id="XP_010758686.1">
    <property type="nucleotide sequence ID" value="XM_010760384.1"/>
</dbReference>
<dbReference type="AlphaFoldDB" id="C1G772"/>
<dbReference type="OrthoDB" id="4186102at2759"/>
<reference evidence="1 2" key="1">
    <citation type="journal article" date="2011" name="PLoS Genet.">
        <title>Comparative genomic analysis of human fungal pathogens causing paracoccidioidomycosis.</title>
        <authorList>
            <person name="Desjardins C.A."/>
            <person name="Champion M.D."/>
            <person name="Holder J.W."/>
            <person name="Muszewska A."/>
            <person name="Goldberg J."/>
            <person name="Bailao A.M."/>
            <person name="Brigido M.M."/>
            <person name="Ferreira M.E."/>
            <person name="Garcia A.M."/>
            <person name="Grynberg M."/>
            <person name="Gujja S."/>
            <person name="Heiman D.I."/>
            <person name="Henn M.R."/>
            <person name="Kodira C.D."/>
            <person name="Leon-Narvaez H."/>
            <person name="Longo L.V."/>
            <person name="Ma L.J."/>
            <person name="Malavazi I."/>
            <person name="Matsuo A.L."/>
            <person name="Morais F.V."/>
            <person name="Pereira M."/>
            <person name="Rodriguez-Brito S."/>
            <person name="Sakthikumar S."/>
            <person name="Salem-Izacc S.M."/>
            <person name="Sykes S.M."/>
            <person name="Teixeira M.M."/>
            <person name="Vallejo M.C."/>
            <person name="Walter M.E."/>
            <person name="Yandava C."/>
            <person name="Young S."/>
            <person name="Zeng Q."/>
            <person name="Zucker J."/>
            <person name="Felipe M.S."/>
            <person name="Goldman G.H."/>
            <person name="Haas B.J."/>
            <person name="McEwen J.G."/>
            <person name="Nino-Vega G."/>
            <person name="Puccia R."/>
            <person name="San-Blas G."/>
            <person name="Soares C.M."/>
            <person name="Birren B.W."/>
            <person name="Cuomo C.A."/>
        </authorList>
    </citation>
    <scope>NUCLEOTIDE SEQUENCE [LARGE SCALE GENOMIC DNA]</scope>
    <source>
        <strain evidence="1 2">Pb18</strain>
    </source>
</reference>
<organism evidence="1 2">
    <name type="scientific">Paracoccidioides brasiliensis (strain Pb18)</name>
    <dbReference type="NCBI Taxonomy" id="502780"/>
    <lineage>
        <taxon>Eukaryota</taxon>
        <taxon>Fungi</taxon>
        <taxon>Dikarya</taxon>
        <taxon>Ascomycota</taxon>
        <taxon>Pezizomycotina</taxon>
        <taxon>Eurotiomycetes</taxon>
        <taxon>Eurotiomycetidae</taxon>
        <taxon>Onygenales</taxon>
        <taxon>Ajellomycetaceae</taxon>
        <taxon>Paracoccidioides</taxon>
    </lineage>
</organism>
<dbReference type="HOGENOM" id="CLU_2455365_0_0_1"/>
<dbReference type="VEuPathDB" id="FungiDB:PADG_03027"/>
<proteinExistence type="predicted"/>
<accession>C1G772</accession>
<dbReference type="KEGG" id="pbn:PADG_03027"/>
<evidence type="ECO:0000313" key="1">
    <source>
        <dbReference type="EMBL" id="EEH46929.1"/>
    </source>
</evidence>
<sequence length="100" mass="10926">MPPVGDSFAPILEPGGSDILLHREAGDRCLGLLLWAPVWRSEGPLADVALDQLKRYKGEVGHQACQQDLSGEKSEQSLFPELREITMTVLNTGFMDGFDG</sequence>
<dbReference type="EMBL" id="KN275959">
    <property type="protein sequence ID" value="EEH46929.1"/>
    <property type="molecule type" value="Genomic_DNA"/>
</dbReference>
<dbReference type="GeneID" id="22582400"/>